<dbReference type="SUPFAM" id="SSF161111">
    <property type="entry name" value="Cation efflux protein transmembrane domain-like"/>
    <property type="match status" value="1"/>
</dbReference>
<reference evidence="11" key="1">
    <citation type="journal article" date="2019" name="Int. J. Syst. Evol. Microbiol.">
        <title>The Global Catalogue of Microorganisms (GCM) 10K type strain sequencing project: providing services to taxonomists for standard genome sequencing and annotation.</title>
        <authorList>
            <consortium name="The Broad Institute Genomics Platform"/>
            <consortium name="The Broad Institute Genome Sequencing Center for Infectious Disease"/>
            <person name="Wu L."/>
            <person name="Ma J."/>
        </authorList>
    </citation>
    <scope>NUCLEOTIDE SEQUENCE [LARGE SCALE GENOMIC DNA]</scope>
    <source>
        <strain evidence="11">CCUG 58728</strain>
    </source>
</reference>
<dbReference type="RefSeq" id="WP_380431616.1">
    <property type="nucleotide sequence ID" value="NZ_JBHSAC010000050.1"/>
</dbReference>
<accession>A0ABV8D1V9</accession>
<dbReference type="InterPro" id="IPR027469">
    <property type="entry name" value="Cation_efflux_TMD_sf"/>
</dbReference>
<comment type="caution">
    <text evidence="10">The sequence shown here is derived from an EMBL/GenBank/DDBJ whole genome shotgun (WGS) entry which is preliminary data.</text>
</comment>
<organism evidence="10 11">
    <name type="scientific">Streptococcus dentapri</name>
    <dbReference type="NCBI Taxonomy" id="573564"/>
    <lineage>
        <taxon>Bacteria</taxon>
        <taxon>Bacillati</taxon>
        <taxon>Bacillota</taxon>
        <taxon>Bacilli</taxon>
        <taxon>Lactobacillales</taxon>
        <taxon>Streptococcaceae</taxon>
        <taxon>Streptococcus</taxon>
    </lineage>
</organism>
<dbReference type="InterPro" id="IPR027470">
    <property type="entry name" value="Cation_efflux_CTD"/>
</dbReference>
<dbReference type="NCBIfam" id="TIGR01297">
    <property type="entry name" value="CDF"/>
    <property type="match status" value="1"/>
</dbReference>
<keyword evidence="5 7" id="KW-1133">Transmembrane helix</keyword>
<dbReference type="PANTHER" id="PTHR43840:SF50">
    <property type="entry name" value="MANGANESE EFFLUX SYSTEM PROTEIN MNES"/>
    <property type="match status" value="1"/>
</dbReference>
<comment type="similarity">
    <text evidence="2">Belongs to the cation diffusion facilitator (CDF) transporter (TC 2.A.4) family.</text>
</comment>
<keyword evidence="6 7" id="KW-0472">Membrane</keyword>
<name>A0ABV8D1V9_9STRE</name>
<gene>
    <name evidence="10" type="ORF">ACFOSE_05935</name>
</gene>
<feature type="domain" description="Cation efflux protein cytoplasmic" evidence="9">
    <location>
        <begin position="212"/>
        <end position="287"/>
    </location>
</feature>
<feature type="transmembrane region" description="Helical" evidence="7">
    <location>
        <begin position="114"/>
        <end position="136"/>
    </location>
</feature>
<sequence>MTSQEENLRLARRGPIISIVAYITLAICKLLSGYFLNSSSLTADGFNNLSDIMSNVILLIGLYLASRPADEDHRFGHWKLEDLASLITSFIMFLVGCQVLVETIKKIINNSQTVIDPLGAIVGFLSALVMYGVYYYNKRLSKQIKSPALLAAAKDNLSDAITSLGTSVAIVASSLRLPIVDRVAAIIICYFILRTAYDIFIKATFSLSDGFDDKQLAEYEKAILQIPKISAVKSQRGRTYGSNIFLDLVLEMNPDLSVYESHAITEQVEQLLYDEFQVYDVDIHVEPAAIPEDEIPDNVYHKLYKYEKLILSKIPDYEEYIADDFMMVNELGRFLTVEDFFHRAPYYSSNFQYFKMTSISQKTKLITYRLEGNRHVSLWRRHESWKLIYHQITKEVIEK</sequence>
<keyword evidence="3" id="KW-0813">Transport</keyword>
<keyword evidence="4 7" id="KW-0812">Transmembrane</keyword>
<dbReference type="InterPro" id="IPR002524">
    <property type="entry name" value="Cation_efflux"/>
</dbReference>
<dbReference type="SUPFAM" id="SSF160240">
    <property type="entry name" value="Cation efflux protein cytoplasmic domain-like"/>
    <property type="match status" value="1"/>
</dbReference>
<evidence type="ECO:0000256" key="2">
    <source>
        <dbReference type="ARBA" id="ARBA00008114"/>
    </source>
</evidence>
<feature type="transmembrane region" description="Helical" evidence="7">
    <location>
        <begin position="16"/>
        <end position="36"/>
    </location>
</feature>
<dbReference type="EMBL" id="JBHSAC010000050">
    <property type="protein sequence ID" value="MFC3932309.1"/>
    <property type="molecule type" value="Genomic_DNA"/>
</dbReference>
<dbReference type="InterPro" id="IPR050291">
    <property type="entry name" value="CDF_Transporter"/>
</dbReference>
<dbReference type="Pfam" id="PF16916">
    <property type="entry name" value="ZT_dimer"/>
    <property type="match status" value="1"/>
</dbReference>
<evidence type="ECO:0000256" key="1">
    <source>
        <dbReference type="ARBA" id="ARBA00004141"/>
    </source>
</evidence>
<comment type="subcellular location">
    <subcellularLocation>
        <location evidence="1">Membrane</location>
        <topology evidence="1">Multi-pass membrane protein</topology>
    </subcellularLocation>
</comment>
<evidence type="ECO:0000259" key="9">
    <source>
        <dbReference type="Pfam" id="PF16916"/>
    </source>
</evidence>
<dbReference type="Proteomes" id="UP001595901">
    <property type="component" value="Unassembled WGS sequence"/>
</dbReference>
<evidence type="ECO:0000256" key="6">
    <source>
        <dbReference type="ARBA" id="ARBA00023136"/>
    </source>
</evidence>
<feature type="domain" description="Cation efflux protein transmembrane" evidence="8">
    <location>
        <begin position="16"/>
        <end position="207"/>
    </location>
</feature>
<evidence type="ECO:0000313" key="11">
    <source>
        <dbReference type="Proteomes" id="UP001595901"/>
    </source>
</evidence>
<dbReference type="InterPro" id="IPR058533">
    <property type="entry name" value="Cation_efflux_TM"/>
</dbReference>
<evidence type="ECO:0000256" key="4">
    <source>
        <dbReference type="ARBA" id="ARBA00022692"/>
    </source>
</evidence>
<protein>
    <submittedName>
        <fullName evidence="10">Cation diffusion facilitator family transporter</fullName>
    </submittedName>
</protein>
<evidence type="ECO:0000256" key="7">
    <source>
        <dbReference type="SAM" id="Phobius"/>
    </source>
</evidence>
<evidence type="ECO:0000313" key="10">
    <source>
        <dbReference type="EMBL" id="MFC3932309.1"/>
    </source>
</evidence>
<feature type="transmembrane region" description="Helical" evidence="7">
    <location>
        <begin position="86"/>
        <end position="108"/>
    </location>
</feature>
<keyword evidence="11" id="KW-1185">Reference proteome</keyword>
<dbReference type="InterPro" id="IPR036837">
    <property type="entry name" value="Cation_efflux_CTD_sf"/>
</dbReference>
<dbReference type="PANTHER" id="PTHR43840">
    <property type="entry name" value="MITOCHONDRIAL METAL TRANSPORTER 1-RELATED"/>
    <property type="match status" value="1"/>
</dbReference>
<dbReference type="Gene3D" id="1.20.1510.10">
    <property type="entry name" value="Cation efflux protein transmembrane domain"/>
    <property type="match status" value="1"/>
</dbReference>
<dbReference type="Pfam" id="PF01545">
    <property type="entry name" value="Cation_efflux"/>
    <property type="match status" value="1"/>
</dbReference>
<evidence type="ECO:0000259" key="8">
    <source>
        <dbReference type="Pfam" id="PF01545"/>
    </source>
</evidence>
<evidence type="ECO:0000256" key="5">
    <source>
        <dbReference type="ARBA" id="ARBA00022989"/>
    </source>
</evidence>
<dbReference type="Gene3D" id="3.30.70.1350">
    <property type="entry name" value="Cation efflux protein, cytoplasmic domain"/>
    <property type="match status" value="1"/>
</dbReference>
<evidence type="ECO:0000256" key="3">
    <source>
        <dbReference type="ARBA" id="ARBA00022448"/>
    </source>
</evidence>
<proteinExistence type="inferred from homology"/>